<dbReference type="InterPro" id="IPR036388">
    <property type="entry name" value="WH-like_DNA-bd_sf"/>
</dbReference>
<evidence type="ECO:0000256" key="1">
    <source>
        <dbReference type="ARBA" id="ARBA00023015"/>
    </source>
</evidence>
<dbReference type="SMART" id="SM00895">
    <property type="entry name" value="FCD"/>
    <property type="match status" value="1"/>
</dbReference>
<dbReference type="Gene3D" id="1.20.120.530">
    <property type="entry name" value="GntR ligand-binding domain-like"/>
    <property type="match status" value="1"/>
</dbReference>
<dbReference type="InterPro" id="IPR036390">
    <property type="entry name" value="WH_DNA-bd_sf"/>
</dbReference>
<dbReference type="Pfam" id="PF00392">
    <property type="entry name" value="GntR"/>
    <property type="match status" value="1"/>
</dbReference>
<evidence type="ECO:0000256" key="3">
    <source>
        <dbReference type="ARBA" id="ARBA00023163"/>
    </source>
</evidence>
<sequence length="228" mass="25148">MADVKLKPVRSRQTVQDQVYAQLREALVSGAFEAGQGFTIPALADSFGTSHMPVREALRRLAAENALRISSTGTATVPPLDIEELHKICEVRLVLEPAAARLAFGRMDASDIAALKEILVAHQRTGETGDIVEMLAANRAFHFHIYTATGNEVLVSQIENLWLRSGPYVRYLSDRMGDLLRTSYKSGYTSHHEDMLAALESGDEAGFVQAMTEDVTATHELLFRFLSE</sequence>
<dbReference type="PANTHER" id="PTHR43537:SF39">
    <property type="entry name" value="HTH-TYPE TRANSCRIPTIONAL REGULATOR MCBR"/>
    <property type="match status" value="1"/>
</dbReference>
<evidence type="ECO:0000256" key="2">
    <source>
        <dbReference type="ARBA" id="ARBA00023125"/>
    </source>
</evidence>
<dbReference type="SUPFAM" id="SSF46785">
    <property type="entry name" value="Winged helix' DNA-binding domain"/>
    <property type="match status" value="1"/>
</dbReference>
<evidence type="ECO:0000313" key="5">
    <source>
        <dbReference type="EMBL" id="MFC3141101.1"/>
    </source>
</evidence>
<dbReference type="InterPro" id="IPR008920">
    <property type="entry name" value="TF_FadR/GntR_C"/>
</dbReference>
<comment type="caution">
    <text evidence="5">The sequence shown here is derived from an EMBL/GenBank/DDBJ whole genome shotgun (WGS) entry which is preliminary data.</text>
</comment>
<dbReference type="InterPro" id="IPR011711">
    <property type="entry name" value="GntR_C"/>
</dbReference>
<protein>
    <submittedName>
        <fullName evidence="5">GntR family transcriptional regulator</fullName>
    </submittedName>
</protein>
<dbReference type="SMART" id="SM00345">
    <property type="entry name" value="HTH_GNTR"/>
    <property type="match status" value="1"/>
</dbReference>
<dbReference type="Gene3D" id="1.10.10.10">
    <property type="entry name" value="Winged helix-like DNA-binding domain superfamily/Winged helix DNA-binding domain"/>
    <property type="match status" value="1"/>
</dbReference>
<dbReference type="SUPFAM" id="SSF48008">
    <property type="entry name" value="GntR ligand-binding domain-like"/>
    <property type="match status" value="1"/>
</dbReference>
<name>A0ABV7GNM5_9RHOB</name>
<dbReference type="EMBL" id="JBHRTB010000001">
    <property type="protein sequence ID" value="MFC3141101.1"/>
    <property type="molecule type" value="Genomic_DNA"/>
</dbReference>
<evidence type="ECO:0000259" key="4">
    <source>
        <dbReference type="PROSITE" id="PS50949"/>
    </source>
</evidence>
<evidence type="ECO:0000313" key="6">
    <source>
        <dbReference type="Proteomes" id="UP001595632"/>
    </source>
</evidence>
<dbReference type="PROSITE" id="PS50949">
    <property type="entry name" value="HTH_GNTR"/>
    <property type="match status" value="1"/>
</dbReference>
<accession>A0ABV7GNM5</accession>
<dbReference type="InterPro" id="IPR000524">
    <property type="entry name" value="Tscrpt_reg_HTH_GntR"/>
</dbReference>
<keyword evidence="3" id="KW-0804">Transcription</keyword>
<proteinExistence type="predicted"/>
<reference evidence="6" key="1">
    <citation type="journal article" date="2019" name="Int. J. Syst. Evol. Microbiol.">
        <title>The Global Catalogue of Microorganisms (GCM) 10K type strain sequencing project: providing services to taxonomists for standard genome sequencing and annotation.</title>
        <authorList>
            <consortium name="The Broad Institute Genomics Platform"/>
            <consortium name="The Broad Institute Genome Sequencing Center for Infectious Disease"/>
            <person name="Wu L."/>
            <person name="Ma J."/>
        </authorList>
    </citation>
    <scope>NUCLEOTIDE SEQUENCE [LARGE SCALE GENOMIC DNA]</scope>
    <source>
        <strain evidence="6">KCTC 52366</strain>
    </source>
</reference>
<dbReference type="Pfam" id="PF07729">
    <property type="entry name" value="FCD"/>
    <property type="match status" value="1"/>
</dbReference>
<gene>
    <name evidence="5" type="ORF">ACFOGP_00155</name>
</gene>
<keyword evidence="6" id="KW-1185">Reference proteome</keyword>
<dbReference type="Proteomes" id="UP001595632">
    <property type="component" value="Unassembled WGS sequence"/>
</dbReference>
<dbReference type="PANTHER" id="PTHR43537">
    <property type="entry name" value="TRANSCRIPTIONAL REGULATOR, GNTR FAMILY"/>
    <property type="match status" value="1"/>
</dbReference>
<keyword evidence="2" id="KW-0238">DNA-binding</keyword>
<keyword evidence="1" id="KW-0805">Transcription regulation</keyword>
<feature type="domain" description="HTH gntR-type" evidence="4">
    <location>
        <begin position="13"/>
        <end position="80"/>
    </location>
</feature>
<dbReference type="RefSeq" id="WP_379559738.1">
    <property type="nucleotide sequence ID" value="NZ_JBHRTB010000001.1"/>
</dbReference>
<organism evidence="5 6">
    <name type="scientific">Psychromarinibacter halotolerans</name>
    <dbReference type="NCBI Taxonomy" id="1775175"/>
    <lineage>
        <taxon>Bacteria</taxon>
        <taxon>Pseudomonadati</taxon>
        <taxon>Pseudomonadota</taxon>
        <taxon>Alphaproteobacteria</taxon>
        <taxon>Rhodobacterales</taxon>
        <taxon>Paracoccaceae</taxon>
        <taxon>Psychromarinibacter</taxon>
    </lineage>
</organism>